<sequence>MIELDIINQTTTPITVKSAVQDLKSLGVREGDHLLVHSSLSSLGWVCGGPQAVVQALLECVGADGTLVMPAHSGDWSDPAEWERPPVPRDWIEIIYREWPAFDPAVTPTRGMGRIAELFRTILGTVRSQHPQVSFCANGKQAAHIVSDHALTPQFGMASPLGRLYHLDAKVLLLGVDYDSSTSFHLAEATIDDMPTKKMGTALVENGERIWKWFTDFAYDSEDFAKIGEEFERLGKVQRGNVGNADCRLFDMKEAVEHARNWLLRNRFKKGV</sequence>
<protein>
    <recommendedName>
        <fullName evidence="4">Aminoglycoside N(3)-acetyltransferase</fullName>
        <ecNumber evidence="4">2.3.1.-</ecNumber>
    </recommendedName>
</protein>
<dbReference type="SUPFAM" id="SSF110710">
    <property type="entry name" value="TTHA0583/YokD-like"/>
    <property type="match status" value="1"/>
</dbReference>
<comment type="caution">
    <text evidence="5">The sequence shown here is derived from an EMBL/GenBank/DDBJ whole genome shotgun (WGS) entry which is preliminary data.</text>
</comment>
<accession>A0ABV1KRF3</accession>
<dbReference type="RefSeq" id="WP_232187650.1">
    <property type="nucleotide sequence ID" value="NZ_JAIOAP010000013.1"/>
</dbReference>
<evidence type="ECO:0000313" key="6">
    <source>
        <dbReference type="Proteomes" id="UP001493487"/>
    </source>
</evidence>
<dbReference type="EC" id="2.3.1.-" evidence="4"/>
<keyword evidence="6" id="KW-1185">Reference proteome</keyword>
<organism evidence="5 6">
    <name type="scientific">Cohnella silvisoli</name>
    <dbReference type="NCBI Taxonomy" id="2873699"/>
    <lineage>
        <taxon>Bacteria</taxon>
        <taxon>Bacillati</taxon>
        <taxon>Bacillota</taxon>
        <taxon>Bacilli</taxon>
        <taxon>Bacillales</taxon>
        <taxon>Paenibacillaceae</taxon>
        <taxon>Cohnella</taxon>
    </lineage>
</organism>
<comment type="catalytic activity">
    <reaction evidence="4">
        <text>a 2-deoxystreptamine antibiotic + acetyl-CoA = an N(3)-acetyl-2-deoxystreptamine antibiotic + CoA + H(+)</text>
        <dbReference type="Rhea" id="RHEA:12665"/>
        <dbReference type="ChEBI" id="CHEBI:15378"/>
        <dbReference type="ChEBI" id="CHEBI:57287"/>
        <dbReference type="ChEBI" id="CHEBI:57288"/>
        <dbReference type="ChEBI" id="CHEBI:57921"/>
        <dbReference type="ChEBI" id="CHEBI:77452"/>
        <dbReference type="EC" id="2.3.1.81"/>
    </reaction>
</comment>
<keyword evidence="4" id="KW-0046">Antibiotic resistance</keyword>
<dbReference type="EMBL" id="JASKHM010000004">
    <property type="protein sequence ID" value="MEQ4482357.1"/>
    <property type="molecule type" value="Genomic_DNA"/>
</dbReference>
<evidence type="ECO:0000313" key="5">
    <source>
        <dbReference type="EMBL" id="MEQ4482357.1"/>
    </source>
</evidence>
<comment type="similarity">
    <text evidence="1 4">Belongs to the antibiotic N-acetyltransferase family.</text>
</comment>
<dbReference type="PANTHER" id="PTHR11104:SF0">
    <property type="entry name" value="SPBETA PROPHAGE-DERIVED AMINOGLYCOSIDE N(3')-ACETYLTRANSFERASE-LIKE PROTEIN YOKD"/>
    <property type="match status" value="1"/>
</dbReference>
<dbReference type="InterPro" id="IPR028345">
    <property type="entry name" value="Antibiotic_NAT-like"/>
</dbReference>
<evidence type="ECO:0000256" key="1">
    <source>
        <dbReference type="ARBA" id="ARBA00006383"/>
    </source>
</evidence>
<gene>
    <name evidence="5" type="ORF">QJS35_08110</name>
</gene>
<dbReference type="Pfam" id="PF02522">
    <property type="entry name" value="Antibiotic_NAT"/>
    <property type="match status" value="1"/>
</dbReference>
<reference evidence="5 6" key="1">
    <citation type="journal article" date="2023" name="Genome Announc.">
        <title>Pan-Genome Analyses of the Genus Cohnella and Proposal of the Novel Species Cohnella silvisoli sp. nov., Isolated from Forest Soil.</title>
        <authorList>
            <person name="Wang C."/>
            <person name="Mao L."/>
            <person name="Bao G."/>
            <person name="Zhu H."/>
        </authorList>
    </citation>
    <scope>NUCLEOTIDE SEQUENCE [LARGE SCALE GENOMIC DNA]</scope>
    <source>
        <strain evidence="5 6">NL03-T5-1</strain>
    </source>
</reference>
<dbReference type="PANTHER" id="PTHR11104">
    <property type="entry name" value="AMINOGLYCOSIDE N3-ACETYLTRANSFERASE"/>
    <property type="match status" value="1"/>
</dbReference>
<dbReference type="Proteomes" id="UP001493487">
    <property type="component" value="Unassembled WGS sequence"/>
</dbReference>
<evidence type="ECO:0000256" key="2">
    <source>
        <dbReference type="ARBA" id="ARBA00022679"/>
    </source>
</evidence>
<evidence type="ECO:0000256" key="4">
    <source>
        <dbReference type="RuleBase" id="RU365031"/>
    </source>
</evidence>
<dbReference type="InterPro" id="IPR003679">
    <property type="entry name" value="Amioglycoside_AcTrfase"/>
</dbReference>
<keyword evidence="2 4" id="KW-0808">Transferase</keyword>
<evidence type="ECO:0000256" key="3">
    <source>
        <dbReference type="ARBA" id="ARBA00023315"/>
    </source>
</evidence>
<proteinExistence type="inferred from homology"/>
<keyword evidence="3 4" id="KW-0012">Acyltransferase</keyword>
<name>A0ABV1KRF3_9BACL</name>